<evidence type="ECO:0000313" key="2">
    <source>
        <dbReference type="EMBL" id="BCB83891.1"/>
    </source>
</evidence>
<accession>A0A6F8YD57</accession>
<reference evidence="2 3" key="1">
    <citation type="submission" date="2020-03" db="EMBL/GenBank/DDBJ databases">
        <title>Whole genome shotgun sequence of Phytohabitans suffuscus NBRC 105367.</title>
        <authorList>
            <person name="Komaki H."/>
            <person name="Tamura T."/>
        </authorList>
    </citation>
    <scope>NUCLEOTIDE SEQUENCE [LARGE SCALE GENOMIC DNA]</scope>
    <source>
        <strain evidence="2 3">NBRC 105367</strain>
    </source>
</reference>
<dbReference type="Pfam" id="PF13193">
    <property type="entry name" value="AMP-binding_C"/>
    <property type="match status" value="1"/>
</dbReference>
<dbReference type="AlphaFoldDB" id="A0A6F8YD57"/>
<keyword evidence="3" id="KW-1185">Reference proteome</keyword>
<dbReference type="EMBL" id="AP022871">
    <property type="protein sequence ID" value="BCB83891.1"/>
    <property type="molecule type" value="Genomic_DNA"/>
</dbReference>
<dbReference type="Proteomes" id="UP000503011">
    <property type="component" value="Chromosome"/>
</dbReference>
<dbReference type="SUPFAM" id="SSF56801">
    <property type="entry name" value="Acetyl-CoA synthetase-like"/>
    <property type="match status" value="1"/>
</dbReference>
<evidence type="ECO:0000313" key="3">
    <source>
        <dbReference type="Proteomes" id="UP000503011"/>
    </source>
</evidence>
<dbReference type="RefSeq" id="WP_197945823.1">
    <property type="nucleotide sequence ID" value="NZ_AP022871.1"/>
</dbReference>
<feature type="domain" description="AMP-binding enzyme C-terminal" evidence="1">
    <location>
        <begin position="1"/>
        <end position="45"/>
    </location>
</feature>
<dbReference type="Gene3D" id="3.30.300.30">
    <property type="match status" value="1"/>
</dbReference>
<dbReference type="InterPro" id="IPR045851">
    <property type="entry name" value="AMP-bd_C_sf"/>
</dbReference>
<organism evidence="2 3">
    <name type="scientific">Phytohabitans suffuscus</name>
    <dbReference type="NCBI Taxonomy" id="624315"/>
    <lineage>
        <taxon>Bacteria</taxon>
        <taxon>Bacillati</taxon>
        <taxon>Actinomycetota</taxon>
        <taxon>Actinomycetes</taxon>
        <taxon>Micromonosporales</taxon>
        <taxon>Micromonosporaceae</taxon>
    </lineage>
</organism>
<name>A0A6F8YD57_9ACTN</name>
<dbReference type="KEGG" id="psuu:Psuf_012040"/>
<gene>
    <name evidence="2" type="ORF">Psuf_012040</name>
</gene>
<sequence>MAVVVTGAPVAPGELWEFCSGKIPAFATPRFLRFVESLPKTPSEKVRKAALRDEGITADTADRTTWVAG</sequence>
<reference evidence="2 3" key="2">
    <citation type="submission" date="2020-03" db="EMBL/GenBank/DDBJ databases">
        <authorList>
            <person name="Ichikawa N."/>
            <person name="Kimura A."/>
            <person name="Kitahashi Y."/>
            <person name="Uohara A."/>
        </authorList>
    </citation>
    <scope>NUCLEOTIDE SEQUENCE [LARGE SCALE GENOMIC DNA]</scope>
    <source>
        <strain evidence="2 3">NBRC 105367</strain>
    </source>
</reference>
<protein>
    <recommendedName>
        <fullName evidence="1">AMP-binding enzyme C-terminal domain-containing protein</fullName>
    </recommendedName>
</protein>
<evidence type="ECO:0000259" key="1">
    <source>
        <dbReference type="Pfam" id="PF13193"/>
    </source>
</evidence>
<dbReference type="InterPro" id="IPR025110">
    <property type="entry name" value="AMP-bd_C"/>
</dbReference>
<proteinExistence type="predicted"/>